<dbReference type="GeneID" id="20638723"/>
<sequence>MTSKVFLKDVLRSNNELHLCEDILKLAKRGGDKTIIFGWEKVHEFVEAISVANVQATDGGTAVPPPPFPMPDPLTTDSFKRVLLAYAQHGSACPLGTTCLPGEIDESCKAVVSLDRSNLDPWVVHVVGVGGADKVLLLANLFVPETSTKTLVNVVPPHPRYKLWLAL</sequence>
<proteinExistence type="predicted"/>
<dbReference type="RefSeq" id="XP_009525060.1">
    <property type="nucleotide sequence ID" value="XM_009526765.1"/>
</dbReference>
<dbReference type="AlphaFoldDB" id="G4Z5M9"/>
<accession>G4Z5M9</accession>
<organism evidence="1 2">
    <name type="scientific">Phytophthora sojae (strain P6497)</name>
    <name type="common">Soybean stem and root rot agent</name>
    <name type="synonym">Phytophthora megasperma f. sp. glycines</name>
    <dbReference type="NCBI Taxonomy" id="1094619"/>
    <lineage>
        <taxon>Eukaryota</taxon>
        <taxon>Sar</taxon>
        <taxon>Stramenopiles</taxon>
        <taxon>Oomycota</taxon>
        <taxon>Peronosporomycetes</taxon>
        <taxon>Peronosporales</taxon>
        <taxon>Peronosporaceae</taxon>
        <taxon>Phytophthora</taxon>
    </lineage>
</organism>
<reference evidence="1 2" key="1">
    <citation type="journal article" date="2006" name="Science">
        <title>Phytophthora genome sequences uncover evolutionary origins and mechanisms of pathogenesis.</title>
        <authorList>
            <person name="Tyler B.M."/>
            <person name="Tripathy S."/>
            <person name="Zhang X."/>
            <person name="Dehal P."/>
            <person name="Jiang R.H."/>
            <person name="Aerts A."/>
            <person name="Arredondo F.D."/>
            <person name="Baxter L."/>
            <person name="Bensasson D."/>
            <person name="Beynon J.L."/>
            <person name="Chapman J."/>
            <person name="Damasceno C.M."/>
            <person name="Dorrance A.E."/>
            <person name="Dou D."/>
            <person name="Dickerman A.W."/>
            <person name="Dubchak I.L."/>
            <person name="Garbelotto M."/>
            <person name="Gijzen M."/>
            <person name="Gordon S.G."/>
            <person name="Govers F."/>
            <person name="Grunwald N.J."/>
            <person name="Huang W."/>
            <person name="Ivors K.L."/>
            <person name="Jones R.W."/>
            <person name="Kamoun S."/>
            <person name="Krampis K."/>
            <person name="Lamour K.H."/>
            <person name="Lee M.K."/>
            <person name="McDonald W.H."/>
            <person name="Medina M."/>
            <person name="Meijer H.J."/>
            <person name="Nordberg E.K."/>
            <person name="Maclean D.J."/>
            <person name="Ospina-Giraldo M.D."/>
            <person name="Morris P.F."/>
            <person name="Phuntumart V."/>
            <person name="Putnam N.H."/>
            <person name="Rash S."/>
            <person name="Rose J.K."/>
            <person name="Sakihama Y."/>
            <person name="Salamov A.A."/>
            <person name="Savidor A."/>
            <person name="Scheuring C.F."/>
            <person name="Smith B.M."/>
            <person name="Sobral B.W."/>
            <person name="Terry A."/>
            <person name="Torto-Alalibo T.A."/>
            <person name="Win J."/>
            <person name="Xu Z."/>
            <person name="Zhang H."/>
            <person name="Grigoriev I.V."/>
            <person name="Rokhsar D.S."/>
            <person name="Boore J.L."/>
        </authorList>
    </citation>
    <scope>NUCLEOTIDE SEQUENCE [LARGE SCALE GENOMIC DNA]</scope>
    <source>
        <strain evidence="1 2">P6497</strain>
    </source>
</reference>
<dbReference type="KEGG" id="psoj:PHYSODRAFT_256297"/>
<dbReference type="Proteomes" id="UP000002640">
    <property type="component" value="Unassembled WGS sequence"/>
</dbReference>
<dbReference type="EMBL" id="JH159153">
    <property type="protein sequence ID" value="EGZ22343.1"/>
    <property type="molecule type" value="Genomic_DNA"/>
</dbReference>
<dbReference type="OMA" id="NELHLCE"/>
<keyword evidence="2" id="KW-1185">Reference proteome</keyword>
<evidence type="ECO:0000313" key="2">
    <source>
        <dbReference type="Proteomes" id="UP000002640"/>
    </source>
</evidence>
<dbReference type="InParanoid" id="G4Z5M9"/>
<evidence type="ECO:0000313" key="1">
    <source>
        <dbReference type="EMBL" id="EGZ22343.1"/>
    </source>
</evidence>
<gene>
    <name evidence="1" type="ORF">PHYSODRAFT_256297</name>
</gene>
<name>G4Z5M9_PHYSP</name>
<protein>
    <submittedName>
        <fullName evidence="1">Uncharacterized protein</fullName>
    </submittedName>
</protein>